<name>A0A411X5W0_9BURK</name>
<reference evidence="2 3" key="2">
    <citation type="submission" date="2019-02" db="EMBL/GenBank/DDBJ databases">
        <title>Draft Genome Sequences of Six Type Strains of the Genus Massilia.</title>
        <authorList>
            <person name="Miess H."/>
            <person name="Frediansyhah A."/>
            <person name="Gross H."/>
        </authorList>
    </citation>
    <scope>NUCLEOTIDE SEQUENCE [LARGE SCALE GENOMIC DNA]</scope>
    <source>
        <strain evidence="2 3">DSM 17472</strain>
    </source>
</reference>
<evidence type="ECO:0000313" key="2">
    <source>
        <dbReference type="EMBL" id="QBI04387.1"/>
    </source>
</evidence>
<protein>
    <submittedName>
        <fullName evidence="1">Uncharacterized protein</fullName>
    </submittedName>
</protein>
<proteinExistence type="predicted"/>
<reference evidence="1" key="1">
    <citation type="journal article" date="2014" name="Int. J. Syst. Evol. Microbiol.">
        <title>Complete genome sequence of Corynebacterium casei LMG S-19264T (=DSM 44701T), isolated from a smear-ripened cheese.</title>
        <authorList>
            <consortium name="US DOE Joint Genome Institute (JGI-PGF)"/>
            <person name="Walter F."/>
            <person name="Albersmeier A."/>
            <person name="Kalinowski J."/>
            <person name="Ruckert C."/>
        </authorList>
    </citation>
    <scope>NUCLEOTIDE SEQUENCE</scope>
    <source>
        <strain evidence="1">KCTC 12343</strain>
    </source>
</reference>
<dbReference type="RefSeq" id="WP_131148448.1">
    <property type="nucleotide sequence ID" value="NZ_BMWV01000001.1"/>
</dbReference>
<dbReference type="EMBL" id="BMWV01000001">
    <property type="protein sequence ID" value="GGY26856.1"/>
    <property type="molecule type" value="Genomic_DNA"/>
</dbReference>
<dbReference type="AlphaFoldDB" id="A0A411X5W0"/>
<evidence type="ECO:0000313" key="4">
    <source>
        <dbReference type="Proteomes" id="UP000628442"/>
    </source>
</evidence>
<sequence>MSRTSWILLMLAGAGLVAVVPRVAEYLLPPIGNELDPAHHTYPRLAGQSSNEIEMAGTISPRFGLRLTAHYETNGARGCKSIPSFLAGYLEGASFPSEVSVPLRVERRGTAFTARLTVDRYIPGPCDWRLGYVKAVISKGSLVSLPNYIIVARSDFNWPPKDTPFENSSDSPVTLRCSFEQLKGLPANASMNACVIPGVRISDKYRHYLVRPTKRIVVHIMDYD</sequence>
<evidence type="ECO:0000313" key="1">
    <source>
        <dbReference type="EMBL" id="GGY26856.1"/>
    </source>
</evidence>
<reference evidence="1" key="3">
    <citation type="submission" date="2022-12" db="EMBL/GenBank/DDBJ databases">
        <authorList>
            <person name="Sun Q."/>
            <person name="Kim S."/>
        </authorList>
    </citation>
    <scope>NUCLEOTIDE SEQUENCE</scope>
    <source>
        <strain evidence="1">KCTC 12343</strain>
    </source>
</reference>
<gene>
    <name evidence="2" type="ORF">EYF70_28905</name>
    <name evidence="1" type="ORF">GCM10007387_06120</name>
</gene>
<accession>A0A411X5W0</accession>
<dbReference type="EMBL" id="CP036401">
    <property type="protein sequence ID" value="QBI04387.1"/>
    <property type="molecule type" value="Genomic_DNA"/>
</dbReference>
<dbReference type="Proteomes" id="UP000292307">
    <property type="component" value="Chromosome"/>
</dbReference>
<keyword evidence="3" id="KW-1185">Reference proteome</keyword>
<organism evidence="1 4">
    <name type="scientific">Pseudoduganella albidiflava</name>
    <dbReference type="NCBI Taxonomy" id="321983"/>
    <lineage>
        <taxon>Bacteria</taxon>
        <taxon>Pseudomonadati</taxon>
        <taxon>Pseudomonadota</taxon>
        <taxon>Betaproteobacteria</taxon>
        <taxon>Burkholderiales</taxon>
        <taxon>Oxalobacteraceae</taxon>
        <taxon>Telluria group</taxon>
        <taxon>Pseudoduganella</taxon>
    </lineage>
</organism>
<dbReference type="Proteomes" id="UP000628442">
    <property type="component" value="Unassembled WGS sequence"/>
</dbReference>
<dbReference type="OrthoDB" id="9099896at2"/>
<evidence type="ECO:0000313" key="3">
    <source>
        <dbReference type="Proteomes" id="UP000292307"/>
    </source>
</evidence>